<organism evidence="1 2">
    <name type="scientific">Eleginops maclovinus</name>
    <name type="common">Patagonian blennie</name>
    <name type="synonym">Eleginus maclovinus</name>
    <dbReference type="NCBI Taxonomy" id="56733"/>
    <lineage>
        <taxon>Eukaryota</taxon>
        <taxon>Metazoa</taxon>
        <taxon>Chordata</taxon>
        <taxon>Craniata</taxon>
        <taxon>Vertebrata</taxon>
        <taxon>Euteleostomi</taxon>
        <taxon>Actinopterygii</taxon>
        <taxon>Neopterygii</taxon>
        <taxon>Teleostei</taxon>
        <taxon>Neoteleostei</taxon>
        <taxon>Acanthomorphata</taxon>
        <taxon>Eupercaria</taxon>
        <taxon>Perciformes</taxon>
        <taxon>Notothenioidei</taxon>
        <taxon>Eleginopidae</taxon>
        <taxon>Eleginops</taxon>
    </lineage>
</organism>
<evidence type="ECO:0000313" key="1">
    <source>
        <dbReference type="EMBL" id="KAK5859099.1"/>
    </source>
</evidence>
<evidence type="ECO:0000313" key="2">
    <source>
        <dbReference type="Proteomes" id="UP001346869"/>
    </source>
</evidence>
<name>A0AAN7XF71_ELEMC</name>
<comment type="caution">
    <text evidence="1">The sequence shown here is derived from an EMBL/GenBank/DDBJ whole genome shotgun (WGS) entry which is preliminary data.</text>
</comment>
<accession>A0AAN7XF71</accession>
<dbReference type="Proteomes" id="UP001346869">
    <property type="component" value="Unassembled WGS sequence"/>
</dbReference>
<sequence length="79" mass="8836">MKGRRARNTARPVITTPLSYHKEAFKLVLVLPGRAGLLMYSGSTPLDKSLQQGQSVCDLGASRYRKWAPLHAWTPVTER</sequence>
<proteinExistence type="predicted"/>
<dbReference type="EMBL" id="JAUZQC010000015">
    <property type="protein sequence ID" value="KAK5859099.1"/>
    <property type="molecule type" value="Genomic_DNA"/>
</dbReference>
<dbReference type="AlphaFoldDB" id="A0AAN7XF71"/>
<keyword evidence="2" id="KW-1185">Reference proteome</keyword>
<protein>
    <submittedName>
        <fullName evidence="1">Uncharacterized protein</fullName>
    </submittedName>
</protein>
<gene>
    <name evidence="1" type="ORF">PBY51_003190</name>
</gene>
<reference evidence="1 2" key="1">
    <citation type="journal article" date="2023" name="Genes (Basel)">
        <title>Chromosome-Level Genome Assembly and Circadian Gene Repertoire of the Patagonia Blennie Eleginops maclovinus-The Closest Ancestral Proxy of Antarctic Cryonotothenioids.</title>
        <authorList>
            <person name="Cheng C.C."/>
            <person name="Rivera-Colon A.G."/>
            <person name="Minhas B.F."/>
            <person name="Wilson L."/>
            <person name="Rayamajhi N."/>
            <person name="Vargas-Chacoff L."/>
            <person name="Catchen J.M."/>
        </authorList>
    </citation>
    <scope>NUCLEOTIDE SEQUENCE [LARGE SCALE GENOMIC DNA]</scope>
    <source>
        <strain evidence="1">JMC-PN-2008</strain>
    </source>
</reference>
<reference evidence="1 2" key="2">
    <citation type="journal article" date="2023" name="Mol. Biol. Evol.">
        <title>Genomics of Secondarily Temperate Adaptation in the Only Non-Antarctic Icefish.</title>
        <authorList>
            <person name="Rivera-Colon A.G."/>
            <person name="Rayamajhi N."/>
            <person name="Minhas B.F."/>
            <person name="Madrigal G."/>
            <person name="Bilyk K.T."/>
            <person name="Yoon V."/>
            <person name="Hune M."/>
            <person name="Gregory S."/>
            <person name="Cheng C.H.C."/>
            <person name="Catchen J.M."/>
        </authorList>
    </citation>
    <scope>NUCLEOTIDE SEQUENCE [LARGE SCALE GENOMIC DNA]</scope>
    <source>
        <strain evidence="1">JMC-PN-2008</strain>
    </source>
</reference>